<comment type="caution">
    <text evidence="2">The sequence shown here is derived from an EMBL/GenBank/DDBJ whole genome shotgun (WGS) entry which is preliminary data.</text>
</comment>
<keyword evidence="3" id="KW-1185">Reference proteome</keyword>
<reference evidence="2 3" key="1">
    <citation type="journal article" date="2024" name="Plant J.">
        <title>Genome sequences and population genomics reveal climatic adaptation and genomic divergence between two closely related sweetgum species.</title>
        <authorList>
            <person name="Xu W.Q."/>
            <person name="Ren C.Q."/>
            <person name="Zhang X.Y."/>
            <person name="Comes H.P."/>
            <person name="Liu X.H."/>
            <person name="Li Y.G."/>
            <person name="Kettle C.J."/>
            <person name="Jalonen R."/>
            <person name="Gaisberger H."/>
            <person name="Ma Y.Z."/>
            <person name="Qiu Y.X."/>
        </authorList>
    </citation>
    <scope>NUCLEOTIDE SEQUENCE [LARGE SCALE GENOMIC DNA]</scope>
    <source>
        <strain evidence="2">Hangzhou</strain>
    </source>
</reference>
<evidence type="ECO:0000256" key="1">
    <source>
        <dbReference type="SAM" id="MobiDB-lite"/>
    </source>
</evidence>
<organism evidence="2 3">
    <name type="scientific">Liquidambar formosana</name>
    <name type="common">Formosan gum</name>
    <dbReference type="NCBI Taxonomy" id="63359"/>
    <lineage>
        <taxon>Eukaryota</taxon>
        <taxon>Viridiplantae</taxon>
        <taxon>Streptophyta</taxon>
        <taxon>Embryophyta</taxon>
        <taxon>Tracheophyta</taxon>
        <taxon>Spermatophyta</taxon>
        <taxon>Magnoliopsida</taxon>
        <taxon>eudicotyledons</taxon>
        <taxon>Gunneridae</taxon>
        <taxon>Pentapetalae</taxon>
        <taxon>Saxifragales</taxon>
        <taxon>Altingiaceae</taxon>
        <taxon>Liquidambar</taxon>
    </lineage>
</organism>
<feature type="region of interest" description="Disordered" evidence="1">
    <location>
        <begin position="25"/>
        <end position="55"/>
    </location>
</feature>
<name>A0AAP0S1H8_LIQFO</name>
<dbReference type="AlphaFoldDB" id="A0AAP0S1H8"/>
<evidence type="ECO:0000313" key="3">
    <source>
        <dbReference type="Proteomes" id="UP001415857"/>
    </source>
</evidence>
<proteinExistence type="predicted"/>
<protein>
    <submittedName>
        <fullName evidence="2">Uncharacterized protein</fullName>
    </submittedName>
</protein>
<sequence>MKHLIHPNAATILRRGLLRRATHPLCPADAKPQPLRGDRRRPSSPNRHLHPLGLPSYTPRMVSNLGLYFSIQKLRHMQEETKTPHASLGIIELSH</sequence>
<accession>A0AAP0S1H8</accession>
<dbReference type="EMBL" id="JBBPBK010000002">
    <property type="protein sequence ID" value="KAK9289326.1"/>
    <property type="molecule type" value="Genomic_DNA"/>
</dbReference>
<dbReference type="Proteomes" id="UP001415857">
    <property type="component" value="Unassembled WGS sequence"/>
</dbReference>
<gene>
    <name evidence="2" type="ORF">L1049_007481</name>
</gene>
<evidence type="ECO:0000313" key="2">
    <source>
        <dbReference type="EMBL" id="KAK9289326.1"/>
    </source>
</evidence>